<dbReference type="AlphaFoldDB" id="A0AAE2ZYF9"/>
<name>A0AAE2ZYF9_9FIRM</name>
<evidence type="ECO:0000259" key="5">
    <source>
        <dbReference type="Pfam" id="PF01420"/>
    </source>
</evidence>
<protein>
    <submittedName>
        <fullName evidence="6">Restriction endonuclease subunit S</fullName>
        <ecNumber evidence="6">3.1.21.-</ecNumber>
    </submittedName>
</protein>
<proteinExistence type="inferred from homology"/>
<evidence type="ECO:0000256" key="4">
    <source>
        <dbReference type="ARBA" id="ARBA00038652"/>
    </source>
</evidence>
<dbReference type="InterPro" id="IPR044946">
    <property type="entry name" value="Restrct_endonuc_typeI_TRD_sf"/>
</dbReference>
<dbReference type="EMBL" id="JAJEPV010000006">
    <property type="protein sequence ID" value="MCC2118627.1"/>
    <property type="molecule type" value="Genomic_DNA"/>
</dbReference>
<dbReference type="PANTHER" id="PTHR43140">
    <property type="entry name" value="TYPE-1 RESTRICTION ENZYME ECOKI SPECIFICITY PROTEIN"/>
    <property type="match status" value="1"/>
</dbReference>
<evidence type="ECO:0000256" key="3">
    <source>
        <dbReference type="ARBA" id="ARBA00023125"/>
    </source>
</evidence>
<comment type="similarity">
    <text evidence="1">Belongs to the type-I restriction system S methylase family.</text>
</comment>
<dbReference type="InterPro" id="IPR000055">
    <property type="entry name" value="Restrct_endonuc_typeI_TRD"/>
</dbReference>
<sequence>MLAKFFVNWNYNTVKNAVFSYYEKIGDDIENIDTEIPFNLPDNWIWCRGCSCFSGMETTKPQGEFFDYIDIDSIDNRLHCIKKTKRIPVIEAPSRASRAINSGSVLFSLVRPYLENIALIEEIHSHSIASTGFYVCNSNGLLLPDYMFYLMISKYVVDGLNQYMKGDNSPSISRNDIENWLYPIPPIDEQRRICYILKTTFATIEKLEESLI</sequence>
<dbReference type="EC" id="3.1.21.-" evidence="6"/>
<dbReference type="Gene3D" id="3.90.220.20">
    <property type="entry name" value="DNA methylase specificity domains"/>
    <property type="match status" value="1"/>
</dbReference>
<evidence type="ECO:0000256" key="1">
    <source>
        <dbReference type="ARBA" id="ARBA00010923"/>
    </source>
</evidence>
<organism evidence="6 7">
    <name type="scientific">Waltera acetigignens</name>
    <dbReference type="NCBI Taxonomy" id="2981769"/>
    <lineage>
        <taxon>Bacteria</taxon>
        <taxon>Bacillati</taxon>
        <taxon>Bacillota</taxon>
        <taxon>Clostridia</taxon>
        <taxon>Lachnospirales</taxon>
        <taxon>Lachnospiraceae</taxon>
        <taxon>Waltera</taxon>
    </lineage>
</organism>
<dbReference type="Proteomes" id="UP001197795">
    <property type="component" value="Unassembled WGS sequence"/>
</dbReference>
<keyword evidence="6" id="KW-0378">Hydrolase</keyword>
<keyword evidence="6" id="KW-0255">Endonuclease</keyword>
<dbReference type="GO" id="GO:0004519">
    <property type="term" value="F:endonuclease activity"/>
    <property type="evidence" value="ECO:0007669"/>
    <property type="project" value="UniProtKB-KW"/>
</dbReference>
<feature type="domain" description="Type I restriction modification DNA specificity" evidence="5">
    <location>
        <begin position="126"/>
        <end position="206"/>
    </location>
</feature>
<dbReference type="GO" id="GO:0016787">
    <property type="term" value="F:hydrolase activity"/>
    <property type="evidence" value="ECO:0007669"/>
    <property type="project" value="UniProtKB-KW"/>
</dbReference>
<dbReference type="InterPro" id="IPR051212">
    <property type="entry name" value="Type-I_RE_S_subunit"/>
</dbReference>
<comment type="caution">
    <text evidence="6">The sequence shown here is derived from an EMBL/GenBank/DDBJ whole genome shotgun (WGS) entry which is preliminary data.</text>
</comment>
<keyword evidence="2" id="KW-0680">Restriction system</keyword>
<evidence type="ECO:0000313" key="6">
    <source>
        <dbReference type="EMBL" id="MCC2118627.1"/>
    </source>
</evidence>
<comment type="subunit">
    <text evidence="4">The methyltransferase is composed of M and S polypeptides.</text>
</comment>
<dbReference type="GO" id="GO:0009307">
    <property type="term" value="P:DNA restriction-modification system"/>
    <property type="evidence" value="ECO:0007669"/>
    <property type="project" value="UniProtKB-KW"/>
</dbReference>
<keyword evidence="7" id="KW-1185">Reference proteome</keyword>
<keyword evidence="6" id="KW-0540">Nuclease</keyword>
<evidence type="ECO:0000313" key="7">
    <source>
        <dbReference type="Proteomes" id="UP001197795"/>
    </source>
</evidence>
<gene>
    <name evidence="6" type="ORF">LKD75_03295</name>
</gene>
<accession>A0AAE2ZYF9</accession>
<keyword evidence="3" id="KW-0238">DNA-binding</keyword>
<dbReference type="PANTHER" id="PTHR43140:SF1">
    <property type="entry name" value="TYPE I RESTRICTION ENZYME ECOKI SPECIFICITY SUBUNIT"/>
    <property type="match status" value="1"/>
</dbReference>
<reference evidence="6 7" key="1">
    <citation type="submission" date="2021-10" db="EMBL/GenBank/DDBJ databases">
        <title>Anaerobic single-cell dispensing facilitates the cultivation of human gut bacteria.</title>
        <authorList>
            <person name="Afrizal A."/>
        </authorList>
    </citation>
    <scope>NUCLEOTIDE SEQUENCE [LARGE SCALE GENOMIC DNA]</scope>
    <source>
        <strain evidence="6 7">CLA-AA-H273</strain>
    </source>
</reference>
<dbReference type="RefSeq" id="WP_227732474.1">
    <property type="nucleotide sequence ID" value="NZ_JAJEPV010000006.1"/>
</dbReference>
<dbReference type="SUPFAM" id="SSF116734">
    <property type="entry name" value="DNA methylase specificity domain"/>
    <property type="match status" value="1"/>
</dbReference>
<dbReference type="GO" id="GO:0003677">
    <property type="term" value="F:DNA binding"/>
    <property type="evidence" value="ECO:0007669"/>
    <property type="project" value="UniProtKB-KW"/>
</dbReference>
<evidence type="ECO:0000256" key="2">
    <source>
        <dbReference type="ARBA" id="ARBA00022747"/>
    </source>
</evidence>
<dbReference type="Pfam" id="PF01420">
    <property type="entry name" value="Methylase_S"/>
    <property type="match status" value="1"/>
</dbReference>